<gene>
    <name evidence="1" type="ORF">CLOSTASPAR_01070</name>
</gene>
<organism evidence="1 2">
    <name type="scientific">[Clostridium] asparagiforme DSM 15981</name>
    <dbReference type="NCBI Taxonomy" id="518636"/>
    <lineage>
        <taxon>Bacteria</taxon>
        <taxon>Bacillati</taxon>
        <taxon>Bacillota</taxon>
        <taxon>Clostridia</taxon>
        <taxon>Lachnospirales</taxon>
        <taxon>Lachnospiraceae</taxon>
        <taxon>Enterocloster</taxon>
    </lineage>
</organism>
<accession>C0CVR7</accession>
<evidence type="ECO:0000313" key="2">
    <source>
        <dbReference type="Proteomes" id="UP000004756"/>
    </source>
</evidence>
<dbReference type="EMBL" id="ACCJ01000048">
    <property type="protein sequence ID" value="EEG56813.1"/>
    <property type="molecule type" value="Genomic_DNA"/>
</dbReference>
<reference evidence="1 2" key="2">
    <citation type="submission" date="2009-02" db="EMBL/GenBank/DDBJ databases">
        <title>Draft genome sequence of Clostridium asparagiforme (DSM 15981).</title>
        <authorList>
            <person name="Sudarsanam P."/>
            <person name="Ley R."/>
            <person name="Guruge J."/>
            <person name="Turnbaugh P.J."/>
            <person name="Mahowald M."/>
            <person name="Liep D."/>
            <person name="Gordon J."/>
        </authorList>
    </citation>
    <scope>NUCLEOTIDE SEQUENCE [LARGE SCALE GENOMIC DNA]</scope>
    <source>
        <strain evidence="1 2">DSM 15981</strain>
    </source>
</reference>
<feature type="non-terminal residue" evidence="1">
    <location>
        <position position="109"/>
    </location>
</feature>
<name>C0CVR7_9FIRM</name>
<dbReference type="AlphaFoldDB" id="C0CVR7"/>
<reference evidence="1 2" key="1">
    <citation type="submission" date="2009-01" db="EMBL/GenBank/DDBJ databases">
        <authorList>
            <person name="Fulton L."/>
            <person name="Clifton S."/>
            <person name="Fulton B."/>
            <person name="Xu J."/>
            <person name="Minx P."/>
            <person name="Pepin K.H."/>
            <person name="Johnson M."/>
            <person name="Bhonagiri V."/>
            <person name="Nash W.E."/>
            <person name="Mardis E.R."/>
            <person name="Wilson R.K."/>
        </authorList>
    </citation>
    <scope>NUCLEOTIDE SEQUENCE [LARGE SCALE GENOMIC DNA]</scope>
    <source>
        <strain evidence="1 2">DSM 15981</strain>
    </source>
</reference>
<proteinExistence type="predicted"/>
<evidence type="ECO:0000313" key="1">
    <source>
        <dbReference type="EMBL" id="EEG56813.1"/>
    </source>
</evidence>
<comment type="caution">
    <text evidence="1">The sequence shown here is derived from an EMBL/GenBank/DDBJ whole genome shotgun (WGS) entry which is preliminary data.</text>
</comment>
<protein>
    <submittedName>
        <fullName evidence="1">Uncharacterized protein</fullName>
    </submittedName>
</protein>
<dbReference type="Proteomes" id="UP000004756">
    <property type="component" value="Unassembled WGS sequence"/>
</dbReference>
<dbReference type="HOGENOM" id="CLU_2189371_0_0_9"/>
<sequence length="109" mass="13090">MQLIQFPGGRAKKCCRDYFFTTTKYRRNQENRAYLVFRQEIKKLFKKMAQIPLTYFRYDAILKFHCESRGITSKKEDQTELQKKVKKLLTDTAGYDKISKLLLKPKQQK</sequence>
<keyword evidence="2" id="KW-1185">Reference proteome</keyword>